<accession>A0A8J6BN01</accession>
<comment type="caution">
    <text evidence="2">The sequence shown here is derived from an EMBL/GenBank/DDBJ whole genome shotgun (WGS) entry which is preliminary data.</text>
</comment>
<name>A0A8J6BN01_ZIZPA</name>
<feature type="region of interest" description="Disordered" evidence="1">
    <location>
        <begin position="1"/>
        <end position="69"/>
    </location>
</feature>
<dbReference type="AlphaFoldDB" id="A0A8J6BN01"/>
<feature type="compositionally biased region" description="Low complexity" evidence="1">
    <location>
        <begin position="11"/>
        <end position="24"/>
    </location>
</feature>
<organism evidence="2 3">
    <name type="scientific">Zizania palustris</name>
    <name type="common">Northern wild rice</name>
    <dbReference type="NCBI Taxonomy" id="103762"/>
    <lineage>
        <taxon>Eukaryota</taxon>
        <taxon>Viridiplantae</taxon>
        <taxon>Streptophyta</taxon>
        <taxon>Embryophyta</taxon>
        <taxon>Tracheophyta</taxon>
        <taxon>Spermatophyta</taxon>
        <taxon>Magnoliopsida</taxon>
        <taxon>Liliopsida</taxon>
        <taxon>Poales</taxon>
        <taxon>Poaceae</taxon>
        <taxon>BOP clade</taxon>
        <taxon>Oryzoideae</taxon>
        <taxon>Oryzeae</taxon>
        <taxon>Zizaniinae</taxon>
        <taxon>Zizania</taxon>
    </lineage>
</organism>
<gene>
    <name evidence="2" type="ORF">GUJ93_ZPchr0010g10297</name>
</gene>
<feature type="compositionally biased region" description="Basic and acidic residues" evidence="1">
    <location>
        <begin position="45"/>
        <end position="55"/>
    </location>
</feature>
<proteinExistence type="predicted"/>
<sequence length="69" mass="7033">MRRLATERARSAAARGGPAAHGGASTRRRLSGGGRQCGPARRSARSPEGERHSVESVRGGGDSAGGAHR</sequence>
<reference evidence="2" key="2">
    <citation type="submission" date="2021-02" db="EMBL/GenBank/DDBJ databases">
        <authorList>
            <person name="Kimball J.A."/>
            <person name="Haas M.W."/>
            <person name="Macchietto M."/>
            <person name="Kono T."/>
            <person name="Duquette J."/>
            <person name="Shao M."/>
        </authorList>
    </citation>
    <scope>NUCLEOTIDE SEQUENCE</scope>
    <source>
        <tissue evidence="2">Fresh leaf tissue</tissue>
    </source>
</reference>
<evidence type="ECO:0000256" key="1">
    <source>
        <dbReference type="SAM" id="MobiDB-lite"/>
    </source>
</evidence>
<protein>
    <submittedName>
        <fullName evidence="2">Uncharacterized protein</fullName>
    </submittedName>
</protein>
<evidence type="ECO:0000313" key="2">
    <source>
        <dbReference type="EMBL" id="KAG8087760.1"/>
    </source>
</evidence>
<evidence type="ECO:0000313" key="3">
    <source>
        <dbReference type="Proteomes" id="UP000729402"/>
    </source>
</evidence>
<dbReference type="EMBL" id="JAAALK010000082">
    <property type="protein sequence ID" value="KAG8087760.1"/>
    <property type="molecule type" value="Genomic_DNA"/>
</dbReference>
<reference evidence="2" key="1">
    <citation type="journal article" date="2021" name="bioRxiv">
        <title>Whole Genome Assembly and Annotation of Northern Wild Rice, Zizania palustris L., Supports a Whole Genome Duplication in the Zizania Genus.</title>
        <authorList>
            <person name="Haas M."/>
            <person name="Kono T."/>
            <person name="Macchietto M."/>
            <person name="Millas R."/>
            <person name="McGilp L."/>
            <person name="Shao M."/>
            <person name="Duquette J."/>
            <person name="Hirsch C.N."/>
            <person name="Kimball J."/>
        </authorList>
    </citation>
    <scope>NUCLEOTIDE SEQUENCE</scope>
    <source>
        <tissue evidence="2">Fresh leaf tissue</tissue>
    </source>
</reference>
<feature type="compositionally biased region" description="Basic and acidic residues" evidence="1">
    <location>
        <begin position="1"/>
        <end position="10"/>
    </location>
</feature>
<feature type="compositionally biased region" description="Gly residues" evidence="1">
    <location>
        <begin position="58"/>
        <end position="69"/>
    </location>
</feature>
<keyword evidence="3" id="KW-1185">Reference proteome</keyword>
<dbReference type="Proteomes" id="UP000729402">
    <property type="component" value="Unassembled WGS sequence"/>
</dbReference>